<reference evidence="2 3" key="1">
    <citation type="submission" date="2023-03" db="EMBL/GenBank/DDBJ databases">
        <title>Speciation in Pyrococcus: adaptation to high temperature as a mechanism.</title>
        <authorList>
            <person name="Gu J."/>
        </authorList>
    </citation>
    <scope>NUCLEOTIDE SEQUENCE [LARGE SCALE GENOMIC DNA]</scope>
    <source>
        <strain evidence="2 3">LMOA34</strain>
    </source>
</reference>
<protein>
    <submittedName>
        <fullName evidence="2">Uncharacterized protein</fullName>
    </submittedName>
</protein>
<dbReference type="RefSeq" id="WP_068320641.1">
    <property type="nucleotide sequence ID" value="NZ_CP010835.1"/>
</dbReference>
<sequence>MGERDNSLPDSNGVHGEVLIVLPREEWKRLRKLDVEMIIRENIEKVEETLMAEYEEFLLKKKAKLEKKLEELEKDLERLRRFYEKALQEKELMMRERDRLRKENKELIEKLKLKRSRG</sequence>
<organism evidence="2 3">
    <name type="scientific">Pyrococcus kukulkanii</name>
    <dbReference type="NCBI Taxonomy" id="1609559"/>
    <lineage>
        <taxon>Archaea</taxon>
        <taxon>Methanobacteriati</taxon>
        <taxon>Methanobacteriota</taxon>
        <taxon>Thermococci</taxon>
        <taxon>Thermococcales</taxon>
        <taxon>Thermococcaceae</taxon>
        <taxon>Pyrococcus</taxon>
    </lineage>
</organism>
<comment type="caution">
    <text evidence="2">The sequence shown here is derived from an EMBL/GenBank/DDBJ whole genome shotgun (WGS) entry which is preliminary data.</text>
</comment>
<dbReference type="Proteomes" id="UP001571980">
    <property type="component" value="Unassembled WGS sequence"/>
</dbReference>
<dbReference type="EMBL" id="JARRIG010000005">
    <property type="protein sequence ID" value="MFA4804766.1"/>
    <property type="molecule type" value="Genomic_DNA"/>
</dbReference>
<proteinExistence type="predicted"/>
<keyword evidence="3" id="KW-1185">Reference proteome</keyword>
<name>A0ABV4T4I1_9EURY</name>
<dbReference type="GeneID" id="28490644"/>
<evidence type="ECO:0000313" key="3">
    <source>
        <dbReference type="Proteomes" id="UP001571980"/>
    </source>
</evidence>
<evidence type="ECO:0000256" key="1">
    <source>
        <dbReference type="SAM" id="Coils"/>
    </source>
</evidence>
<evidence type="ECO:0000313" key="2">
    <source>
        <dbReference type="EMBL" id="MFA4804766.1"/>
    </source>
</evidence>
<feature type="coiled-coil region" evidence="1">
    <location>
        <begin position="55"/>
        <end position="117"/>
    </location>
</feature>
<keyword evidence="1" id="KW-0175">Coiled coil</keyword>
<accession>A0ABV4T4I1</accession>
<gene>
    <name evidence="2" type="ORF">P8X34_08500</name>
</gene>